<keyword evidence="3" id="KW-1185">Reference proteome</keyword>
<sequence>MGCSASKNTEAKAGYQAKPTANGTSNGAGAAVNGPRSDNTTAAPSRATGVPTKDTTQGKTNVTSSDLSKEAPSGAARPDADNSRHVDAAGAPGKGPLHTNTDANKANSRDNDSDVVLPAGNWVKTEGTPYYYCAKENLYYHPPSCQFYDPTNSMWYDPEKSEWYCDDASDEEAA</sequence>
<dbReference type="KEGG" id="phet:94288235"/>
<feature type="compositionally biased region" description="Low complexity" evidence="1">
    <location>
        <begin position="21"/>
        <end position="34"/>
    </location>
</feature>
<gene>
    <name evidence="2" type="ORF">JKF63_02116</name>
</gene>
<dbReference type="OrthoDB" id="239897at2759"/>
<feature type="compositionally biased region" description="Polar residues" evidence="1">
    <location>
        <begin position="53"/>
        <end position="66"/>
    </location>
</feature>
<evidence type="ECO:0000313" key="3">
    <source>
        <dbReference type="Proteomes" id="UP000674318"/>
    </source>
</evidence>
<evidence type="ECO:0000313" key="2">
    <source>
        <dbReference type="EMBL" id="KAG5495063.1"/>
    </source>
</evidence>
<feature type="region of interest" description="Disordered" evidence="1">
    <location>
        <begin position="1"/>
        <end position="117"/>
    </location>
</feature>
<accession>A0A836I7L7</accession>
<reference evidence="2 3" key="1">
    <citation type="submission" date="2021-02" db="EMBL/GenBank/DDBJ databases">
        <title>Porcisia hertigi Genome sequencing and assembly.</title>
        <authorList>
            <person name="Almutairi H."/>
            <person name="Gatherer D."/>
        </authorList>
    </citation>
    <scope>NUCLEOTIDE SEQUENCE [LARGE SCALE GENOMIC DNA]</scope>
    <source>
        <strain evidence="2 3">C119</strain>
    </source>
</reference>
<dbReference type="RefSeq" id="XP_067754315.1">
    <property type="nucleotide sequence ID" value="XM_067898158.1"/>
</dbReference>
<dbReference type="GeneID" id="94288235"/>
<proteinExistence type="predicted"/>
<protein>
    <submittedName>
        <fullName evidence="2">Uncharacterized protein</fullName>
    </submittedName>
</protein>
<dbReference type="Proteomes" id="UP000674318">
    <property type="component" value="Unassembled WGS sequence"/>
</dbReference>
<dbReference type="EMBL" id="JAFJZO010000033">
    <property type="protein sequence ID" value="KAG5495063.1"/>
    <property type="molecule type" value="Genomic_DNA"/>
</dbReference>
<feature type="compositionally biased region" description="Basic and acidic residues" evidence="1">
    <location>
        <begin position="78"/>
        <end position="87"/>
    </location>
</feature>
<name>A0A836I7L7_9TRYP</name>
<organism evidence="2 3">
    <name type="scientific">Porcisia hertigi</name>
    <dbReference type="NCBI Taxonomy" id="2761500"/>
    <lineage>
        <taxon>Eukaryota</taxon>
        <taxon>Discoba</taxon>
        <taxon>Euglenozoa</taxon>
        <taxon>Kinetoplastea</taxon>
        <taxon>Metakinetoplastina</taxon>
        <taxon>Trypanosomatida</taxon>
        <taxon>Trypanosomatidae</taxon>
        <taxon>Leishmaniinae</taxon>
        <taxon>Porcisia</taxon>
    </lineage>
</organism>
<evidence type="ECO:0000256" key="1">
    <source>
        <dbReference type="SAM" id="MobiDB-lite"/>
    </source>
</evidence>
<comment type="caution">
    <text evidence="2">The sequence shown here is derived from an EMBL/GenBank/DDBJ whole genome shotgun (WGS) entry which is preliminary data.</text>
</comment>
<dbReference type="AlphaFoldDB" id="A0A836I7L7"/>